<dbReference type="InterPro" id="IPR016163">
    <property type="entry name" value="Ald_DH_C"/>
</dbReference>
<evidence type="ECO:0000313" key="6">
    <source>
        <dbReference type="EMBL" id="GAA4626933.1"/>
    </source>
</evidence>
<dbReference type="RefSeq" id="WP_345432109.1">
    <property type="nucleotide sequence ID" value="NZ_BAABHK010000004.1"/>
</dbReference>
<name>A0ABP8UDY0_9ACTN</name>
<evidence type="ECO:0000256" key="2">
    <source>
        <dbReference type="ARBA" id="ARBA00023002"/>
    </source>
</evidence>
<keyword evidence="7" id="KW-1185">Reference proteome</keyword>
<dbReference type="Pfam" id="PF00171">
    <property type="entry name" value="Aldedh"/>
    <property type="match status" value="1"/>
</dbReference>
<dbReference type="Gene3D" id="3.40.309.10">
    <property type="entry name" value="Aldehyde Dehydrogenase, Chain A, domain 2"/>
    <property type="match status" value="1"/>
</dbReference>
<dbReference type="CDD" id="cd07139">
    <property type="entry name" value="ALDH_AldA-Rv0768"/>
    <property type="match status" value="1"/>
</dbReference>
<dbReference type="PANTHER" id="PTHR42804">
    <property type="entry name" value="ALDEHYDE DEHYDROGENASE"/>
    <property type="match status" value="1"/>
</dbReference>
<organism evidence="6 7">
    <name type="scientific">Actinoallomurus vinaceus</name>
    <dbReference type="NCBI Taxonomy" id="1080074"/>
    <lineage>
        <taxon>Bacteria</taxon>
        <taxon>Bacillati</taxon>
        <taxon>Actinomycetota</taxon>
        <taxon>Actinomycetes</taxon>
        <taxon>Streptosporangiales</taxon>
        <taxon>Thermomonosporaceae</taxon>
        <taxon>Actinoallomurus</taxon>
    </lineage>
</organism>
<dbReference type="PROSITE" id="PS00687">
    <property type="entry name" value="ALDEHYDE_DEHYDR_GLU"/>
    <property type="match status" value="1"/>
</dbReference>
<reference evidence="7" key="1">
    <citation type="journal article" date="2019" name="Int. J. Syst. Evol. Microbiol.">
        <title>The Global Catalogue of Microorganisms (GCM) 10K type strain sequencing project: providing services to taxonomists for standard genome sequencing and annotation.</title>
        <authorList>
            <consortium name="The Broad Institute Genomics Platform"/>
            <consortium name="The Broad Institute Genome Sequencing Center for Infectious Disease"/>
            <person name="Wu L."/>
            <person name="Ma J."/>
        </authorList>
    </citation>
    <scope>NUCLEOTIDE SEQUENCE [LARGE SCALE GENOMIC DNA]</scope>
    <source>
        <strain evidence="7">JCM 17939</strain>
    </source>
</reference>
<comment type="caution">
    <text evidence="6">The sequence shown here is derived from an EMBL/GenBank/DDBJ whole genome shotgun (WGS) entry which is preliminary data.</text>
</comment>
<dbReference type="InterPro" id="IPR016162">
    <property type="entry name" value="Ald_DH_N"/>
</dbReference>
<accession>A0ABP8UDY0</accession>
<proteinExistence type="inferred from homology"/>
<evidence type="ECO:0000256" key="3">
    <source>
        <dbReference type="PROSITE-ProRule" id="PRU10007"/>
    </source>
</evidence>
<dbReference type="InterPro" id="IPR015590">
    <property type="entry name" value="Aldehyde_DH_dom"/>
</dbReference>
<evidence type="ECO:0000256" key="4">
    <source>
        <dbReference type="RuleBase" id="RU003345"/>
    </source>
</evidence>
<keyword evidence="2 4" id="KW-0560">Oxidoreductase</keyword>
<gene>
    <name evidence="6" type="ORF">GCM10023196_037190</name>
</gene>
<dbReference type="InterPro" id="IPR016161">
    <property type="entry name" value="Ald_DH/histidinol_DH"/>
</dbReference>
<sequence length="475" mass="51634">MQYFPDLYIDGRWTPPASGDTIDVRSPHNHELVGRAPSATTLDIDRAVSRARVAFDAGPWPRMTPAKRAKYLQRLRDVYAERQDAMVDLIVREVGSPIAWASQTQAAHPLAILDYYIDLASRYSFAEDRGTGTRVFREPVGVAGLITPWNMPQKTIFMKLVPALLAGCTVVIKPAPETPLDALFLAEIVHDVGLPPGVFNVVPADREVSEHLVTHPGVDKIAFTGSTATGRRVAALCGEDIRRVSLELGGKSPAIVLDDADLDAVVDGLRGDAFCNSGQICSNHTRVLVSTERHDELMDRLRAMVASLRVGDPTDPATDVGPLVAKRQLDRVEDYIASGVDEGATLVHGGHRPEHLDRGWYIEPTLFTDVTNDMRIAREEIFGPVLCVIPYSTEREAVGLANDTEYGLEAGVWTSDHQHGIGIARRLRAGTVRINGAAPSWHAPLGGFKQSGYGRELGPEGLAGYLEPKALAVPV</sequence>
<protein>
    <submittedName>
        <fullName evidence="6">Aldehyde dehydrogenase</fullName>
    </submittedName>
</protein>
<dbReference type="SUPFAM" id="SSF53720">
    <property type="entry name" value="ALDH-like"/>
    <property type="match status" value="1"/>
</dbReference>
<comment type="similarity">
    <text evidence="1 4">Belongs to the aldehyde dehydrogenase family.</text>
</comment>
<feature type="domain" description="Aldehyde dehydrogenase" evidence="5">
    <location>
        <begin position="13"/>
        <end position="470"/>
    </location>
</feature>
<dbReference type="EMBL" id="BAABHK010000004">
    <property type="protein sequence ID" value="GAA4626933.1"/>
    <property type="molecule type" value="Genomic_DNA"/>
</dbReference>
<evidence type="ECO:0000313" key="7">
    <source>
        <dbReference type="Proteomes" id="UP001501442"/>
    </source>
</evidence>
<dbReference type="InterPro" id="IPR029510">
    <property type="entry name" value="Ald_DH_CS_GLU"/>
</dbReference>
<dbReference type="PANTHER" id="PTHR42804:SF1">
    <property type="entry name" value="ALDEHYDE DEHYDROGENASE-RELATED"/>
    <property type="match status" value="1"/>
</dbReference>
<feature type="active site" evidence="3">
    <location>
        <position position="247"/>
    </location>
</feature>
<evidence type="ECO:0000259" key="5">
    <source>
        <dbReference type="Pfam" id="PF00171"/>
    </source>
</evidence>
<dbReference type="Gene3D" id="3.40.605.10">
    <property type="entry name" value="Aldehyde Dehydrogenase, Chain A, domain 1"/>
    <property type="match status" value="1"/>
</dbReference>
<evidence type="ECO:0000256" key="1">
    <source>
        <dbReference type="ARBA" id="ARBA00009986"/>
    </source>
</evidence>
<dbReference type="Proteomes" id="UP001501442">
    <property type="component" value="Unassembled WGS sequence"/>
</dbReference>